<gene>
    <name evidence="2" type="primary">jg2895</name>
    <name evidence="2" type="ORF">PAEG_LOCUS25731</name>
</gene>
<protein>
    <submittedName>
        <fullName evidence="2">Jg2895 protein</fullName>
    </submittedName>
</protein>
<organism evidence="2 3">
    <name type="scientific">Pararge aegeria aegeria</name>
    <dbReference type="NCBI Taxonomy" id="348720"/>
    <lineage>
        <taxon>Eukaryota</taxon>
        <taxon>Metazoa</taxon>
        <taxon>Ecdysozoa</taxon>
        <taxon>Arthropoda</taxon>
        <taxon>Hexapoda</taxon>
        <taxon>Insecta</taxon>
        <taxon>Pterygota</taxon>
        <taxon>Neoptera</taxon>
        <taxon>Endopterygota</taxon>
        <taxon>Lepidoptera</taxon>
        <taxon>Glossata</taxon>
        <taxon>Ditrysia</taxon>
        <taxon>Papilionoidea</taxon>
        <taxon>Nymphalidae</taxon>
        <taxon>Satyrinae</taxon>
        <taxon>Satyrini</taxon>
        <taxon>Parargina</taxon>
        <taxon>Pararge</taxon>
    </lineage>
</organism>
<feature type="region of interest" description="Disordered" evidence="1">
    <location>
        <begin position="18"/>
        <end position="41"/>
    </location>
</feature>
<accession>A0A8S4SNG4</accession>
<proteinExistence type="predicted"/>
<dbReference type="AlphaFoldDB" id="A0A8S4SNG4"/>
<evidence type="ECO:0000256" key="1">
    <source>
        <dbReference type="SAM" id="MobiDB-lite"/>
    </source>
</evidence>
<comment type="caution">
    <text evidence="2">The sequence shown here is derived from an EMBL/GenBank/DDBJ whole genome shotgun (WGS) entry which is preliminary data.</text>
</comment>
<dbReference type="EMBL" id="CAKXAJ010026348">
    <property type="protein sequence ID" value="CAH2267160.1"/>
    <property type="molecule type" value="Genomic_DNA"/>
</dbReference>
<reference evidence="2" key="1">
    <citation type="submission" date="2022-03" db="EMBL/GenBank/DDBJ databases">
        <authorList>
            <person name="Lindestad O."/>
        </authorList>
    </citation>
    <scope>NUCLEOTIDE SEQUENCE</scope>
</reference>
<sequence>MPESLVAESWLVCRSDSQRKEAQSCGAPDASRPPRGNVAAPSCPSKRTVFFLLSVNRLLSEESSHK</sequence>
<evidence type="ECO:0000313" key="2">
    <source>
        <dbReference type="EMBL" id="CAH2267160.1"/>
    </source>
</evidence>
<dbReference type="Proteomes" id="UP000838756">
    <property type="component" value="Unassembled WGS sequence"/>
</dbReference>
<evidence type="ECO:0000313" key="3">
    <source>
        <dbReference type="Proteomes" id="UP000838756"/>
    </source>
</evidence>
<name>A0A8S4SNG4_9NEOP</name>
<keyword evidence="3" id="KW-1185">Reference proteome</keyword>